<evidence type="ECO:0008006" key="13">
    <source>
        <dbReference type="Google" id="ProtNLM"/>
    </source>
</evidence>
<evidence type="ECO:0000256" key="4">
    <source>
        <dbReference type="ARBA" id="ARBA00023134"/>
    </source>
</evidence>
<dbReference type="InterPro" id="IPR036627">
    <property type="entry name" value="CobW-likC_sf"/>
</dbReference>
<dbReference type="SUPFAM" id="SSF52540">
    <property type="entry name" value="P-loop containing nucleoside triphosphate hydrolases"/>
    <property type="match status" value="1"/>
</dbReference>
<dbReference type="Gene3D" id="3.40.50.300">
    <property type="entry name" value="P-loop containing nucleotide triphosphate hydrolases"/>
    <property type="match status" value="1"/>
</dbReference>
<dbReference type="Gene3D" id="3.30.1220.10">
    <property type="entry name" value="CobW-like, C-terminal domain"/>
    <property type="match status" value="1"/>
</dbReference>
<dbReference type="Pfam" id="PF02492">
    <property type="entry name" value="cobW"/>
    <property type="match status" value="1"/>
</dbReference>
<comment type="similarity">
    <text evidence="6">Belongs to the SIMIBI class G3E GTPase family. ZNG1 subfamily.</text>
</comment>
<feature type="domain" description="CobW C-terminal" evidence="10">
    <location>
        <begin position="358"/>
        <end position="420"/>
    </location>
</feature>
<dbReference type="InterPro" id="IPR011629">
    <property type="entry name" value="CobW-like_C"/>
</dbReference>
<evidence type="ECO:0000259" key="10">
    <source>
        <dbReference type="Pfam" id="PF07683"/>
    </source>
</evidence>
<dbReference type="GO" id="GO:0005525">
    <property type="term" value="F:GTP binding"/>
    <property type="evidence" value="ECO:0007669"/>
    <property type="project" value="UniProtKB-KW"/>
</dbReference>
<dbReference type="Pfam" id="PF07683">
    <property type="entry name" value="CobW_C"/>
    <property type="match status" value="1"/>
</dbReference>
<dbReference type="GO" id="GO:0016787">
    <property type="term" value="F:hydrolase activity"/>
    <property type="evidence" value="ECO:0007669"/>
    <property type="project" value="UniProtKB-KW"/>
</dbReference>
<dbReference type="GO" id="GO:0005737">
    <property type="term" value="C:cytoplasm"/>
    <property type="evidence" value="ECO:0007669"/>
    <property type="project" value="TreeGrafter"/>
</dbReference>
<dbReference type="Proteomes" id="UP000774326">
    <property type="component" value="Unassembled WGS sequence"/>
</dbReference>
<gene>
    <name evidence="11" type="ORF">WICPIJ_004271</name>
</gene>
<evidence type="ECO:0000256" key="1">
    <source>
        <dbReference type="ARBA" id="ARBA00022741"/>
    </source>
</evidence>
<evidence type="ECO:0000256" key="2">
    <source>
        <dbReference type="ARBA" id="ARBA00022801"/>
    </source>
</evidence>
<dbReference type="SUPFAM" id="SSF90002">
    <property type="entry name" value="Hypothetical protein YjiA, C-terminal domain"/>
    <property type="match status" value="1"/>
</dbReference>
<proteinExistence type="inferred from homology"/>
<evidence type="ECO:0000256" key="3">
    <source>
        <dbReference type="ARBA" id="ARBA00022833"/>
    </source>
</evidence>
<keyword evidence="4" id="KW-0342">GTP-binding</keyword>
<dbReference type="PANTHER" id="PTHR13748">
    <property type="entry name" value="COBW-RELATED"/>
    <property type="match status" value="1"/>
</dbReference>
<evidence type="ECO:0000313" key="12">
    <source>
        <dbReference type="Proteomes" id="UP000774326"/>
    </source>
</evidence>
<name>A0A9P8TN22_WICPI</name>
<reference evidence="11" key="2">
    <citation type="submission" date="2021-01" db="EMBL/GenBank/DDBJ databases">
        <authorList>
            <person name="Schikora-Tamarit M.A."/>
        </authorList>
    </citation>
    <scope>NUCLEOTIDE SEQUENCE</scope>
    <source>
        <strain evidence="11">CBS2887</strain>
    </source>
</reference>
<feature type="region of interest" description="Disordered" evidence="8">
    <location>
        <begin position="333"/>
        <end position="360"/>
    </location>
</feature>
<dbReference type="InterPro" id="IPR003495">
    <property type="entry name" value="CobW/HypB/UreG_nucleotide-bd"/>
</dbReference>
<dbReference type="InterPro" id="IPR051316">
    <property type="entry name" value="Zinc-reg_GTPase_activator"/>
</dbReference>
<keyword evidence="1" id="KW-0547">Nucleotide-binding</keyword>
<evidence type="ECO:0000256" key="5">
    <source>
        <dbReference type="ARBA" id="ARBA00023186"/>
    </source>
</evidence>
<sequence length="427" mass="47852">MSIEDEIPDLVTGEEANLNETLRSLDAKIIPIPPAQLKEYEETLATRLSNLPTRKVPITIITGYLGSGKSTLLDLITKTGGRRIAVILNEFGDTAAIEKSLTIADSETSYEEWLDLGNGCLCCTVKDTGVTAIENLIEKSKDKIDYILLETSGLADPAPIARMFWLDEAISSNVYIDGVITVLDAGNIEKCLEDYGGHWHKEQGYEVTNDRDDGVTTAQLQVALADVVLLNKCDTVGSSDDLERVREKIREINGLAPIHETTFGKVHLDNILDIHAFESSVKLENDDPKINNHAVYHDERISTITLSFNVIPQEKFHIVEEFIQMMLWDPPKTNHTEQHSHSHSDATSHEETACTNSTEREIEVHRTKGLIQTDKSIQVIQGVREAYEFTEVPQTEVEGCKLVFIGKWLRYEFVKSQFETFTGLHLN</sequence>
<dbReference type="EMBL" id="JAEUBG010002350">
    <property type="protein sequence ID" value="KAH3684740.1"/>
    <property type="molecule type" value="Genomic_DNA"/>
</dbReference>
<comment type="catalytic activity">
    <reaction evidence="7">
        <text>GTP + H2O = GDP + phosphate + H(+)</text>
        <dbReference type="Rhea" id="RHEA:19669"/>
        <dbReference type="ChEBI" id="CHEBI:15377"/>
        <dbReference type="ChEBI" id="CHEBI:15378"/>
        <dbReference type="ChEBI" id="CHEBI:37565"/>
        <dbReference type="ChEBI" id="CHEBI:43474"/>
        <dbReference type="ChEBI" id="CHEBI:58189"/>
    </reaction>
    <physiologicalReaction direction="left-to-right" evidence="7">
        <dbReference type="Rhea" id="RHEA:19670"/>
    </physiologicalReaction>
</comment>
<dbReference type="InterPro" id="IPR027417">
    <property type="entry name" value="P-loop_NTPase"/>
</dbReference>
<evidence type="ECO:0000313" key="11">
    <source>
        <dbReference type="EMBL" id="KAH3684740.1"/>
    </source>
</evidence>
<keyword evidence="3" id="KW-0862">Zinc</keyword>
<keyword evidence="2" id="KW-0378">Hydrolase</keyword>
<dbReference type="OrthoDB" id="258627at2759"/>
<feature type="domain" description="CobW/HypB/UreG nucleotide-binding" evidence="9">
    <location>
        <begin position="57"/>
        <end position="259"/>
    </location>
</feature>
<dbReference type="AlphaFoldDB" id="A0A9P8TN22"/>
<evidence type="ECO:0000256" key="6">
    <source>
        <dbReference type="ARBA" id="ARBA00034320"/>
    </source>
</evidence>
<protein>
    <recommendedName>
        <fullName evidence="13">CobW/HypB/UreG nucleotide-binding domain-containing protein</fullName>
    </recommendedName>
</protein>
<dbReference type="CDD" id="cd03112">
    <property type="entry name" value="CobW-like"/>
    <property type="match status" value="1"/>
</dbReference>
<evidence type="ECO:0000256" key="8">
    <source>
        <dbReference type="SAM" id="MobiDB-lite"/>
    </source>
</evidence>
<organism evidence="11 12">
    <name type="scientific">Wickerhamomyces pijperi</name>
    <name type="common">Yeast</name>
    <name type="synonym">Pichia pijperi</name>
    <dbReference type="NCBI Taxonomy" id="599730"/>
    <lineage>
        <taxon>Eukaryota</taxon>
        <taxon>Fungi</taxon>
        <taxon>Dikarya</taxon>
        <taxon>Ascomycota</taxon>
        <taxon>Saccharomycotina</taxon>
        <taxon>Saccharomycetes</taxon>
        <taxon>Phaffomycetales</taxon>
        <taxon>Wickerhamomycetaceae</taxon>
        <taxon>Wickerhamomyces</taxon>
    </lineage>
</organism>
<evidence type="ECO:0000259" key="9">
    <source>
        <dbReference type="Pfam" id="PF02492"/>
    </source>
</evidence>
<accession>A0A9P8TN22</accession>
<dbReference type="PANTHER" id="PTHR13748:SF31">
    <property type="entry name" value="ZINC-REGULATED GTPASE METALLOPROTEIN ACTIVATOR 1A-RELATED"/>
    <property type="match status" value="1"/>
</dbReference>
<evidence type="ECO:0000256" key="7">
    <source>
        <dbReference type="ARBA" id="ARBA00049117"/>
    </source>
</evidence>
<keyword evidence="5" id="KW-0143">Chaperone</keyword>
<reference evidence="11" key="1">
    <citation type="journal article" date="2021" name="Open Biol.">
        <title>Shared evolutionary footprints suggest mitochondrial oxidative damage underlies multiple complex I losses in fungi.</title>
        <authorList>
            <person name="Schikora-Tamarit M.A."/>
            <person name="Marcet-Houben M."/>
            <person name="Nosek J."/>
            <person name="Gabaldon T."/>
        </authorList>
    </citation>
    <scope>NUCLEOTIDE SEQUENCE</scope>
    <source>
        <strain evidence="11">CBS2887</strain>
    </source>
</reference>
<comment type="caution">
    <text evidence="11">The sequence shown here is derived from an EMBL/GenBank/DDBJ whole genome shotgun (WGS) entry which is preliminary data.</text>
</comment>
<keyword evidence="12" id="KW-1185">Reference proteome</keyword>